<dbReference type="Proteomes" id="UP000265515">
    <property type="component" value="Unassembled WGS sequence"/>
</dbReference>
<dbReference type="GO" id="GO:0043161">
    <property type="term" value="P:proteasome-mediated ubiquitin-dependent protein catabolic process"/>
    <property type="evidence" value="ECO:0007669"/>
    <property type="project" value="TreeGrafter"/>
</dbReference>
<dbReference type="InterPro" id="IPR001012">
    <property type="entry name" value="UBX_dom"/>
</dbReference>
<dbReference type="Gene3D" id="3.10.20.90">
    <property type="entry name" value="Phosphatidylinositol 3-kinase Catalytic Subunit, Chain A, domain 1"/>
    <property type="match status" value="1"/>
</dbReference>
<dbReference type="GO" id="GO:0007030">
    <property type="term" value="P:Golgi organization"/>
    <property type="evidence" value="ECO:0007669"/>
    <property type="project" value="TreeGrafter"/>
</dbReference>
<proteinExistence type="predicted"/>
<protein>
    <recommendedName>
        <fullName evidence="7">UBX domain-containing protein</fullName>
    </recommendedName>
</protein>
<feature type="compositionally biased region" description="Basic and acidic residues" evidence="2">
    <location>
        <begin position="115"/>
        <end position="126"/>
    </location>
</feature>
<dbReference type="CDD" id="cd01770">
    <property type="entry name" value="UBX_UBXN2"/>
    <property type="match status" value="1"/>
</dbReference>
<dbReference type="SUPFAM" id="SSF54236">
    <property type="entry name" value="Ubiquitin-like"/>
    <property type="match status" value="1"/>
</dbReference>
<evidence type="ECO:0008006" key="7">
    <source>
        <dbReference type="Google" id="ProtNLM"/>
    </source>
</evidence>
<evidence type="ECO:0000259" key="3">
    <source>
        <dbReference type="PROSITE" id="PS50033"/>
    </source>
</evidence>
<dbReference type="GO" id="GO:0000045">
    <property type="term" value="P:autophagosome assembly"/>
    <property type="evidence" value="ECO:0007669"/>
    <property type="project" value="TreeGrafter"/>
</dbReference>
<dbReference type="GO" id="GO:0061025">
    <property type="term" value="P:membrane fusion"/>
    <property type="evidence" value="ECO:0007669"/>
    <property type="project" value="TreeGrafter"/>
</dbReference>
<dbReference type="AlphaFoldDB" id="A0A388LUH8"/>
<dbReference type="PANTHER" id="PTHR23333:SF20">
    <property type="entry name" value="NSFL1 COFACTOR P47"/>
    <property type="match status" value="1"/>
</dbReference>
<dbReference type="Gramene" id="GBG85925">
    <property type="protein sequence ID" value="GBG85925"/>
    <property type="gene ID" value="CBR_g40738"/>
</dbReference>
<evidence type="ECO:0000256" key="2">
    <source>
        <dbReference type="SAM" id="MobiDB-lite"/>
    </source>
</evidence>
<keyword evidence="1" id="KW-0833">Ubl conjugation pathway</keyword>
<dbReference type="Pfam" id="PF00789">
    <property type="entry name" value="UBX"/>
    <property type="match status" value="1"/>
</dbReference>
<dbReference type="SMART" id="SM00166">
    <property type="entry name" value="UBX"/>
    <property type="match status" value="1"/>
</dbReference>
<dbReference type="Gene3D" id="3.30.420.210">
    <property type="entry name" value="SEP domain"/>
    <property type="match status" value="1"/>
</dbReference>
<organism evidence="5 6">
    <name type="scientific">Chara braunii</name>
    <name type="common">Braun's stonewort</name>
    <dbReference type="NCBI Taxonomy" id="69332"/>
    <lineage>
        <taxon>Eukaryota</taxon>
        <taxon>Viridiplantae</taxon>
        <taxon>Streptophyta</taxon>
        <taxon>Charophyceae</taxon>
        <taxon>Charales</taxon>
        <taxon>Characeae</taxon>
        <taxon>Chara</taxon>
    </lineage>
</organism>
<dbReference type="InterPro" id="IPR036241">
    <property type="entry name" value="NSFL1C_SEP_dom_sf"/>
</dbReference>
<feature type="compositionally biased region" description="Basic and acidic residues" evidence="2">
    <location>
        <begin position="37"/>
        <end position="52"/>
    </location>
</feature>
<sequence length="327" mass="35286">MEPSDRGRRGMGASGSDAGKGKSKSAARGGVRTLSDLGRDRDGSDSDSDRPQEYYTGGEKSGMMVQDPTNRDSVDSIFNRARQLGALEAADMPQRPTNAGRRSFAGVGRTLTGDPRPEQPRADPRQPPEPVMHTITFWRNGFTVDDGPLRTLSDPANRPFLESIEKGQCPHELEPSDRRVQVSVDLVQRSSEDWKPPPEPKYRAFGGTGRTLGSSSVESQSVPSYLAAPSASSAGGSNTPAAGLVIDDSKPITSIQLRLLDGTRMVARFNHHHTVGDIRRFIDAARPGGSQTNYHLQAMGFPPKILSDPSQTVKDAQLVNSVVIQKA</sequence>
<dbReference type="InterPro" id="IPR012989">
    <property type="entry name" value="SEP_domain"/>
</dbReference>
<feature type="compositionally biased region" description="Low complexity" evidence="2">
    <location>
        <begin position="24"/>
        <end position="36"/>
    </location>
</feature>
<reference evidence="5 6" key="1">
    <citation type="journal article" date="2018" name="Cell">
        <title>The Chara Genome: Secondary Complexity and Implications for Plant Terrestrialization.</title>
        <authorList>
            <person name="Nishiyama T."/>
            <person name="Sakayama H."/>
            <person name="Vries J.D."/>
            <person name="Buschmann H."/>
            <person name="Saint-Marcoux D."/>
            <person name="Ullrich K.K."/>
            <person name="Haas F.B."/>
            <person name="Vanderstraeten L."/>
            <person name="Becker D."/>
            <person name="Lang D."/>
            <person name="Vosolsobe S."/>
            <person name="Rombauts S."/>
            <person name="Wilhelmsson P.K.I."/>
            <person name="Janitza P."/>
            <person name="Kern R."/>
            <person name="Heyl A."/>
            <person name="Rumpler F."/>
            <person name="Villalobos L.I.A.C."/>
            <person name="Clay J.M."/>
            <person name="Skokan R."/>
            <person name="Toyoda A."/>
            <person name="Suzuki Y."/>
            <person name="Kagoshima H."/>
            <person name="Schijlen E."/>
            <person name="Tajeshwar N."/>
            <person name="Catarino B."/>
            <person name="Hetherington A.J."/>
            <person name="Saltykova A."/>
            <person name="Bonnot C."/>
            <person name="Breuninger H."/>
            <person name="Symeonidi A."/>
            <person name="Radhakrishnan G.V."/>
            <person name="Van Nieuwerburgh F."/>
            <person name="Deforce D."/>
            <person name="Chang C."/>
            <person name="Karol K.G."/>
            <person name="Hedrich R."/>
            <person name="Ulvskov P."/>
            <person name="Glockner G."/>
            <person name="Delwiche C.F."/>
            <person name="Petrasek J."/>
            <person name="Van de Peer Y."/>
            <person name="Friml J."/>
            <person name="Beilby M."/>
            <person name="Dolan L."/>
            <person name="Kohara Y."/>
            <person name="Sugano S."/>
            <person name="Fujiyama A."/>
            <person name="Delaux P.-M."/>
            <person name="Quint M."/>
            <person name="TheiBen G."/>
            <person name="Hagemann M."/>
            <person name="Harholt J."/>
            <person name="Dunand C."/>
            <person name="Zachgo S."/>
            <person name="Langdale J."/>
            <person name="Maumus F."/>
            <person name="Straeten D.V.D."/>
            <person name="Gould S.B."/>
            <person name="Rensing S.A."/>
        </authorList>
    </citation>
    <scope>NUCLEOTIDE SEQUENCE [LARGE SCALE GENOMIC DNA]</scope>
    <source>
        <strain evidence="5 6">S276</strain>
    </source>
</reference>
<accession>A0A388LUH8</accession>
<evidence type="ECO:0000313" key="5">
    <source>
        <dbReference type="EMBL" id="GBG85925.1"/>
    </source>
</evidence>
<feature type="domain" description="UBX" evidence="3">
    <location>
        <begin position="248"/>
        <end position="326"/>
    </location>
</feature>
<feature type="region of interest" description="Disordered" evidence="2">
    <location>
        <begin position="1"/>
        <end position="131"/>
    </location>
</feature>
<dbReference type="Pfam" id="PF08059">
    <property type="entry name" value="SEP"/>
    <property type="match status" value="1"/>
</dbReference>
<dbReference type="FunFam" id="3.30.420.210:FF:000002">
    <property type="entry name" value="UBX domain-containing protein 1"/>
    <property type="match status" value="1"/>
</dbReference>
<dbReference type="STRING" id="69332.A0A388LUH8"/>
<dbReference type="GO" id="GO:0043130">
    <property type="term" value="F:ubiquitin binding"/>
    <property type="evidence" value="ECO:0007669"/>
    <property type="project" value="TreeGrafter"/>
</dbReference>
<evidence type="ECO:0000256" key="1">
    <source>
        <dbReference type="ARBA" id="ARBA00022786"/>
    </source>
</evidence>
<evidence type="ECO:0000259" key="4">
    <source>
        <dbReference type="PROSITE" id="PS51399"/>
    </source>
</evidence>
<gene>
    <name evidence="5" type="ORF">CBR_g40738</name>
</gene>
<dbReference type="SUPFAM" id="SSF102848">
    <property type="entry name" value="NSFL1 (p97 ATPase) cofactor p47, SEP domain"/>
    <property type="match status" value="1"/>
</dbReference>
<dbReference type="PROSITE" id="PS50033">
    <property type="entry name" value="UBX"/>
    <property type="match status" value="1"/>
</dbReference>
<dbReference type="EMBL" id="BFEA01000540">
    <property type="protein sequence ID" value="GBG85925.1"/>
    <property type="molecule type" value="Genomic_DNA"/>
</dbReference>
<keyword evidence="6" id="KW-1185">Reference proteome</keyword>
<dbReference type="GO" id="GO:0031468">
    <property type="term" value="P:nuclear membrane reassembly"/>
    <property type="evidence" value="ECO:0007669"/>
    <property type="project" value="TreeGrafter"/>
</dbReference>
<dbReference type="FunFam" id="3.10.20.90:FF:000179">
    <property type="entry name" value="Plant UBX domain-containing protein 4"/>
    <property type="match status" value="1"/>
</dbReference>
<dbReference type="SMART" id="SM00553">
    <property type="entry name" value="SEP"/>
    <property type="match status" value="1"/>
</dbReference>
<dbReference type="OrthoDB" id="25887at2759"/>
<name>A0A388LUH8_CHABU</name>
<dbReference type="GO" id="GO:0005829">
    <property type="term" value="C:cytosol"/>
    <property type="evidence" value="ECO:0007669"/>
    <property type="project" value="TreeGrafter"/>
</dbReference>
<comment type="caution">
    <text evidence="5">The sequence shown here is derived from an EMBL/GenBank/DDBJ whole genome shotgun (WGS) entry which is preliminary data.</text>
</comment>
<dbReference type="GO" id="GO:0005634">
    <property type="term" value="C:nucleus"/>
    <property type="evidence" value="ECO:0007669"/>
    <property type="project" value="TreeGrafter"/>
</dbReference>
<feature type="domain" description="SEP" evidence="4">
    <location>
        <begin position="130"/>
        <end position="195"/>
    </location>
</feature>
<dbReference type="PROSITE" id="PS51399">
    <property type="entry name" value="SEP"/>
    <property type="match status" value="1"/>
</dbReference>
<dbReference type="InterPro" id="IPR029071">
    <property type="entry name" value="Ubiquitin-like_domsf"/>
</dbReference>
<dbReference type="PANTHER" id="PTHR23333">
    <property type="entry name" value="UBX DOMAIN CONTAINING PROTEIN"/>
    <property type="match status" value="1"/>
</dbReference>
<evidence type="ECO:0000313" key="6">
    <source>
        <dbReference type="Proteomes" id="UP000265515"/>
    </source>
</evidence>
<dbReference type="OMA" id="REVLHCN"/>